<accession>A0AAW0GNI8</accession>
<dbReference type="GO" id="GO:0071949">
    <property type="term" value="F:FAD binding"/>
    <property type="evidence" value="ECO:0007669"/>
    <property type="project" value="InterPro"/>
</dbReference>
<keyword evidence="5 10" id="KW-0521">NADP</keyword>
<keyword evidence="11" id="KW-1133">Transmembrane helix</keyword>
<keyword evidence="6 10" id="KW-0560">Oxidoreductase</keyword>
<comment type="cofactor">
    <cofactor evidence="1 10">
        <name>FAD</name>
        <dbReference type="ChEBI" id="CHEBI:57692"/>
    </cofactor>
</comment>
<comment type="pathway">
    <text evidence="10">Cofactor biosynthesis; NAD(+) biosynthesis; quinolinate from L-kynurenine: step 1/3.</text>
</comment>
<dbReference type="GO" id="GO:0070189">
    <property type="term" value="P:kynurenine metabolic process"/>
    <property type="evidence" value="ECO:0007669"/>
    <property type="project" value="TreeGrafter"/>
</dbReference>
<dbReference type="Proteomes" id="UP001385951">
    <property type="component" value="Unassembled WGS sequence"/>
</dbReference>
<dbReference type="EMBL" id="JASBNA010000006">
    <property type="protein sequence ID" value="KAK7691164.1"/>
    <property type="molecule type" value="Genomic_DNA"/>
</dbReference>
<dbReference type="PANTHER" id="PTHR46028">
    <property type="entry name" value="KYNURENINE 3-MONOOXYGENASE"/>
    <property type="match status" value="1"/>
</dbReference>
<dbReference type="AlphaFoldDB" id="A0AAW0GNI8"/>
<dbReference type="GO" id="GO:0006569">
    <property type="term" value="P:L-tryptophan catabolic process"/>
    <property type="evidence" value="ECO:0007669"/>
    <property type="project" value="UniProtKB-UniRule"/>
</dbReference>
<keyword evidence="8 10" id="KW-0496">Mitochondrion</keyword>
<dbReference type="InterPro" id="IPR027545">
    <property type="entry name" value="Kynurenine_monooxygenase"/>
</dbReference>
<comment type="catalytic activity">
    <reaction evidence="9 10">
        <text>L-kynurenine + NADPH + O2 + H(+) = 3-hydroxy-L-kynurenine + NADP(+) + H2O</text>
        <dbReference type="Rhea" id="RHEA:20545"/>
        <dbReference type="ChEBI" id="CHEBI:15377"/>
        <dbReference type="ChEBI" id="CHEBI:15378"/>
        <dbReference type="ChEBI" id="CHEBI:15379"/>
        <dbReference type="ChEBI" id="CHEBI:57783"/>
        <dbReference type="ChEBI" id="CHEBI:57959"/>
        <dbReference type="ChEBI" id="CHEBI:58125"/>
        <dbReference type="ChEBI" id="CHEBI:58349"/>
        <dbReference type="EC" id="1.14.13.9"/>
    </reaction>
</comment>
<evidence type="ECO:0000256" key="9">
    <source>
        <dbReference type="ARBA" id="ARBA00047818"/>
    </source>
</evidence>
<dbReference type="Gene3D" id="3.50.50.60">
    <property type="entry name" value="FAD/NAD(P)-binding domain"/>
    <property type="match status" value="1"/>
</dbReference>
<comment type="function">
    <text evidence="10">Catalyzes the hydroxylation of L-kynurenine (L-Kyn) to form 3-hydroxy-L-kynurenine (L-3OHKyn). Required for synthesis of quinolinic acid.</text>
</comment>
<dbReference type="GO" id="GO:0004502">
    <property type="term" value="F:kynurenine 3-monooxygenase activity"/>
    <property type="evidence" value="ECO:0007669"/>
    <property type="project" value="UniProtKB-UniRule"/>
</dbReference>
<dbReference type="FunFam" id="3.50.50.60:FF:000129">
    <property type="entry name" value="Kynurenine 3-monooxygenase"/>
    <property type="match status" value="1"/>
</dbReference>
<evidence type="ECO:0000256" key="4">
    <source>
        <dbReference type="ARBA" id="ARBA00022827"/>
    </source>
</evidence>
<evidence type="ECO:0000256" key="1">
    <source>
        <dbReference type="ARBA" id="ARBA00001974"/>
    </source>
</evidence>
<reference evidence="13 14" key="1">
    <citation type="submission" date="2022-09" db="EMBL/GenBank/DDBJ databases">
        <authorList>
            <person name="Palmer J.M."/>
        </authorList>
    </citation>
    <scope>NUCLEOTIDE SEQUENCE [LARGE SCALE GENOMIC DNA]</scope>
    <source>
        <strain evidence="13 14">DSM 7382</strain>
    </source>
</reference>
<keyword evidence="14" id="KW-1185">Reference proteome</keyword>
<dbReference type="EC" id="1.14.13.9" evidence="10"/>
<keyword evidence="3 10" id="KW-0662">Pyridine nucleotide biosynthesis</keyword>
<keyword evidence="11" id="KW-0812">Transmembrane</keyword>
<evidence type="ECO:0000256" key="8">
    <source>
        <dbReference type="ARBA" id="ARBA00023128"/>
    </source>
</evidence>
<dbReference type="PANTHER" id="PTHR46028:SF2">
    <property type="entry name" value="KYNURENINE 3-MONOOXYGENASE"/>
    <property type="match status" value="1"/>
</dbReference>
<comment type="similarity">
    <text evidence="10">Belongs to the aromatic-ring hydroxylase family. KMO subfamily.</text>
</comment>
<dbReference type="InterPro" id="IPR036188">
    <property type="entry name" value="FAD/NAD-bd_sf"/>
</dbReference>
<evidence type="ECO:0000259" key="12">
    <source>
        <dbReference type="Pfam" id="PF01494"/>
    </source>
</evidence>
<evidence type="ECO:0000256" key="7">
    <source>
        <dbReference type="ARBA" id="ARBA00023033"/>
    </source>
</evidence>
<feature type="domain" description="FAD-binding" evidence="12">
    <location>
        <begin position="9"/>
        <end position="344"/>
    </location>
</feature>
<comment type="subcellular location">
    <subcellularLocation>
        <location evidence="10">Mitochondrion outer membrane</location>
    </subcellularLocation>
</comment>
<dbReference type="HAMAP" id="MF_01971">
    <property type="entry name" value="Kynurenine_monooxygenase"/>
    <property type="match status" value="1"/>
</dbReference>
<keyword evidence="10" id="KW-1000">Mitochondrion outer membrane</keyword>
<dbReference type="PRINTS" id="PR00420">
    <property type="entry name" value="RNGMNOXGNASE"/>
</dbReference>
<keyword evidence="7 10" id="KW-0503">Monooxygenase</keyword>
<name>A0AAW0GNI8_9APHY</name>
<proteinExistence type="inferred from homology"/>
<dbReference type="SUPFAM" id="SSF51905">
    <property type="entry name" value="FAD/NAD(P)-binding domain"/>
    <property type="match status" value="1"/>
</dbReference>
<gene>
    <name evidence="10" type="primary">BNA4</name>
    <name evidence="13" type="ORF">QCA50_006267</name>
</gene>
<feature type="transmembrane region" description="Helical" evidence="11">
    <location>
        <begin position="473"/>
        <end position="494"/>
    </location>
</feature>
<organism evidence="13 14">
    <name type="scientific">Cerrena zonata</name>
    <dbReference type="NCBI Taxonomy" id="2478898"/>
    <lineage>
        <taxon>Eukaryota</taxon>
        <taxon>Fungi</taxon>
        <taxon>Dikarya</taxon>
        <taxon>Basidiomycota</taxon>
        <taxon>Agaricomycotina</taxon>
        <taxon>Agaricomycetes</taxon>
        <taxon>Polyporales</taxon>
        <taxon>Cerrenaceae</taxon>
        <taxon>Cerrena</taxon>
    </lineage>
</organism>
<sequence length="500" mass="56033">MESPQARKAVIIGAGPVGCLTAIALAKQGWNVEVYEGRPDMRLPSSKLEAAATLRSINLTISPRGITAIQAIDPCAADRFLRATVPMHSRMVHDRKGRTTAQLYDRTGQTINSIDRALLNEGLLEDALRVPNVQIFFCHKVTSIDFNSYTMNVHDINGNKDVSVPFDFCIGADGSYSTVRRQLMRHVRMDFQQQYIPHEYLELRAPAGPPKEQGGETTYLMDPNHLHIWPRESYMLIALPNQDKTFTLTLFAPTEEFDRLTSPDVILSWFKAEFPDALKMIGESSLLNSFKRNPRSPLITIKAKPYHYKDHAIILGDAAHAMVPFYGQGLNCGLQDVHVLAHLLKTHGVDPTFRPAAGDEDLRLAKALQAYSDTRHDDLVSIGEFAMNNYIEMRATLTKPSFYIRKAIDNLLYILTAKPVIPTVQATGGVPDPFPTVRPSGWLPLYTMVTFRPDISYGTVKRKAQKQREILSYAGWVGAATLTLGTVTVSYLSLWHRLRR</sequence>
<evidence type="ECO:0000256" key="6">
    <source>
        <dbReference type="ARBA" id="ARBA00023002"/>
    </source>
</evidence>
<dbReference type="InterPro" id="IPR002938">
    <property type="entry name" value="FAD-bd"/>
</dbReference>
<dbReference type="GO" id="GO:0034354">
    <property type="term" value="P:'de novo' NAD+ biosynthetic process from L-tryptophan"/>
    <property type="evidence" value="ECO:0007669"/>
    <property type="project" value="UniProtKB-UniRule"/>
</dbReference>
<evidence type="ECO:0000313" key="14">
    <source>
        <dbReference type="Proteomes" id="UP001385951"/>
    </source>
</evidence>
<evidence type="ECO:0000256" key="5">
    <source>
        <dbReference type="ARBA" id="ARBA00022857"/>
    </source>
</evidence>
<evidence type="ECO:0000256" key="2">
    <source>
        <dbReference type="ARBA" id="ARBA00022630"/>
    </source>
</evidence>
<keyword evidence="2 10" id="KW-0285">Flavoprotein</keyword>
<dbReference type="GO" id="GO:0043420">
    <property type="term" value="P:anthranilate metabolic process"/>
    <property type="evidence" value="ECO:0007669"/>
    <property type="project" value="UniProtKB-UniRule"/>
</dbReference>
<comment type="caution">
    <text evidence="13">The sequence shown here is derived from an EMBL/GenBank/DDBJ whole genome shotgun (WGS) entry which is preliminary data.</text>
</comment>
<evidence type="ECO:0000256" key="11">
    <source>
        <dbReference type="SAM" id="Phobius"/>
    </source>
</evidence>
<dbReference type="Pfam" id="PF01494">
    <property type="entry name" value="FAD_binding_3"/>
    <property type="match status" value="1"/>
</dbReference>
<dbReference type="GO" id="GO:0005741">
    <property type="term" value="C:mitochondrial outer membrane"/>
    <property type="evidence" value="ECO:0007669"/>
    <property type="project" value="UniProtKB-SubCell"/>
</dbReference>
<evidence type="ECO:0000313" key="13">
    <source>
        <dbReference type="EMBL" id="KAK7691164.1"/>
    </source>
</evidence>
<dbReference type="GO" id="GO:0019805">
    <property type="term" value="P:quinolinate biosynthetic process"/>
    <property type="evidence" value="ECO:0007669"/>
    <property type="project" value="UniProtKB-UniRule"/>
</dbReference>
<evidence type="ECO:0000256" key="10">
    <source>
        <dbReference type="HAMAP-Rule" id="MF_03018"/>
    </source>
</evidence>
<evidence type="ECO:0000256" key="3">
    <source>
        <dbReference type="ARBA" id="ARBA00022642"/>
    </source>
</evidence>
<protein>
    <recommendedName>
        <fullName evidence="10">Kynurenine 3-monooxygenase</fullName>
        <ecNumber evidence="10">1.14.13.9</ecNumber>
    </recommendedName>
    <alternativeName>
        <fullName evidence="10">Biosynthesis of nicotinic acid protein 4</fullName>
    </alternativeName>
    <alternativeName>
        <fullName evidence="10">Kynurenine 3-hydroxylase</fullName>
    </alternativeName>
</protein>
<keyword evidence="4 10" id="KW-0274">FAD</keyword>
<keyword evidence="10 11" id="KW-0472">Membrane</keyword>